<evidence type="ECO:0000313" key="3">
    <source>
        <dbReference type="EMBL" id="XBS89381.1"/>
    </source>
</evidence>
<dbReference type="AlphaFoldDB" id="A0AAU7QIG8"/>
<dbReference type="NCBIfam" id="TIGR02605">
    <property type="entry name" value="CxxC_CxxC_SSSS"/>
    <property type="match status" value="1"/>
</dbReference>
<dbReference type="PANTHER" id="PTHR34404:SF2">
    <property type="entry name" value="CONSERVED SERINE RICH PROTEIN"/>
    <property type="match status" value="1"/>
</dbReference>
<sequence>MPIYEFECSQCGHRFDRLQKLSDTDPVVCPACDTPNLHRRVSAPSFRLAGSGWYETDFKKDGDKKRNLVDASPGEAKPAAGAPVAAAAAPAPAASPAPAAGGSGNSGS</sequence>
<accession>A0AAU7QIG8</accession>
<dbReference type="Gene3D" id="2.20.28.30">
    <property type="entry name" value="RNA polymerase ii, chain L"/>
    <property type="match status" value="1"/>
</dbReference>
<dbReference type="PANTHER" id="PTHR34404">
    <property type="entry name" value="REGULATORY PROTEIN, FMDB FAMILY"/>
    <property type="match status" value="1"/>
</dbReference>
<feature type="compositionally biased region" description="Basic and acidic residues" evidence="1">
    <location>
        <begin position="57"/>
        <end position="68"/>
    </location>
</feature>
<feature type="domain" description="Putative regulatory protein FmdB zinc ribbon" evidence="2">
    <location>
        <begin position="1"/>
        <end position="42"/>
    </location>
</feature>
<reference evidence="3" key="1">
    <citation type="submission" date="2024-06" db="EMBL/GenBank/DDBJ databases">
        <authorList>
            <person name="Sun Y."/>
        </authorList>
    </citation>
    <scope>NUCLEOTIDE SEQUENCE</scope>
    <source>
        <strain evidence="3">IGA1.0</strain>
    </source>
</reference>
<dbReference type="InterPro" id="IPR013429">
    <property type="entry name" value="Regulatory_FmdB_Zinc_ribbon"/>
</dbReference>
<feature type="region of interest" description="Disordered" evidence="1">
    <location>
        <begin position="57"/>
        <end position="108"/>
    </location>
</feature>
<organism evidence="3">
    <name type="scientific">Rhodanobacter sp. IGA1.0</name>
    <dbReference type="NCBI Taxonomy" id="3158582"/>
    <lineage>
        <taxon>Bacteria</taxon>
        <taxon>Pseudomonadati</taxon>
        <taxon>Pseudomonadota</taxon>
        <taxon>Gammaproteobacteria</taxon>
        <taxon>Lysobacterales</taxon>
        <taxon>Rhodanobacteraceae</taxon>
        <taxon>Rhodanobacter</taxon>
    </lineage>
</organism>
<protein>
    <submittedName>
        <fullName evidence="3">Zinc ribbon domain-containing protein</fullName>
    </submittedName>
</protein>
<evidence type="ECO:0000259" key="2">
    <source>
        <dbReference type="SMART" id="SM00834"/>
    </source>
</evidence>
<gene>
    <name evidence="3" type="ORF">ABNK63_13405</name>
</gene>
<proteinExistence type="predicted"/>
<dbReference type="RefSeq" id="WP_350015904.1">
    <property type="nucleotide sequence ID" value="NZ_CP157948.1"/>
</dbReference>
<dbReference type="EMBL" id="CP157948">
    <property type="protein sequence ID" value="XBS89381.1"/>
    <property type="molecule type" value="Genomic_DNA"/>
</dbReference>
<dbReference type="Pfam" id="PF09723">
    <property type="entry name" value="Zn_ribbon_8"/>
    <property type="match status" value="1"/>
</dbReference>
<name>A0AAU7QIG8_9GAMM</name>
<feature type="compositionally biased region" description="Low complexity" evidence="1">
    <location>
        <begin position="71"/>
        <end position="100"/>
    </location>
</feature>
<dbReference type="SMART" id="SM00834">
    <property type="entry name" value="CxxC_CXXC_SSSS"/>
    <property type="match status" value="1"/>
</dbReference>
<evidence type="ECO:0000256" key="1">
    <source>
        <dbReference type="SAM" id="MobiDB-lite"/>
    </source>
</evidence>